<dbReference type="GO" id="GO:0031519">
    <property type="term" value="C:PcG protein complex"/>
    <property type="evidence" value="ECO:0007669"/>
    <property type="project" value="TreeGrafter"/>
</dbReference>
<dbReference type="GO" id="GO:0005667">
    <property type="term" value="C:transcription regulator complex"/>
    <property type="evidence" value="ECO:0007669"/>
    <property type="project" value="TreeGrafter"/>
</dbReference>
<feature type="compositionally biased region" description="Low complexity" evidence="8">
    <location>
        <begin position="66"/>
        <end position="76"/>
    </location>
</feature>
<dbReference type="AlphaFoldDB" id="A0AAN7DPU9"/>
<dbReference type="GO" id="GO:0000978">
    <property type="term" value="F:RNA polymerase II cis-regulatory region sequence-specific DNA binding"/>
    <property type="evidence" value="ECO:0007669"/>
    <property type="project" value="TreeGrafter"/>
</dbReference>
<gene>
    <name evidence="10" type="ORF">ATC70_010199</name>
</gene>
<evidence type="ECO:0000313" key="11">
    <source>
        <dbReference type="Proteomes" id="UP001304243"/>
    </source>
</evidence>
<dbReference type="InterPro" id="IPR036236">
    <property type="entry name" value="Znf_C2H2_sf"/>
</dbReference>
<dbReference type="SMART" id="SM00355">
    <property type="entry name" value="ZnF_C2H2"/>
    <property type="match status" value="2"/>
</dbReference>
<keyword evidence="6" id="KW-0539">Nucleus</keyword>
<proteinExistence type="predicted"/>
<protein>
    <recommendedName>
        <fullName evidence="9">C2H2-type domain-containing protein</fullName>
    </recommendedName>
</protein>
<dbReference type="EMBL" id="JASEJX010000012">
    <property type="protein sequence ID" value="KAK4519955.1"/>
    <property type="molecule type" value="Genomic_DNA"/>
</dbReference>
<dbReference type="InterPro" id="IPR013087">
    <property type="entry name" value="Znf_C2H2_type"/>
</dbReference>
<evidence type="ECO:0000256" key="2">
    <source>
        <dbReference type="ARBA" id="ARBA00022723"/>
    </source>
</evidence>
<feature type="domain" description="C2H2-type" evidence="9">
    <location>
        <begin position="111"/>
        <end position="138"/>
    </location>
</feature>
<evidence type="ECO:0000256" key="6">
    <source>
        <dbReference type="ARBA" id="ARBA00023242"/>
    </source>
</evidence>
<keyword evidence="2" id="KW-0479">Metal-binding</keyword>
<dbReference type="PROSITE" id="PS50157">
    <property type="entry name" value="ZINC_FINGER_C2H2_2"/>
    <property type="match status" value="2"/>
</dbReference>
<dbReference type="FunFam" id="3.30.160.60:FF:001102">
    <property type="entry name" value="Transcription factor IIIA"/>
    <property type="match status" value="1"/>
</dbReference>
<sequence length="165" mass="18326">MPPTTASALPDPIQPTIYYMEAVLPVELQSVTKLLHFSASTIDSHGKNMLPPPFSRSSISFLATPSPVSSSMSSCSTLGDDDESNRESSSISLPLNPAKDNSNKLIHGKQYVCKFCFKKFMRPSSLKIHIYSHTGEKPFNCTHPGCRRKFSVQSNMRRHLRVHSS</sequence>
<dbReference type="Proteomes" id="UP001304243">
    <property type="component" value="Unassembled WGS sequence"/>
</dbReference>
<reference evidence="10 11" key="1">
    <citation type="submission" date="2022-11" db="EMBL/GenBank/DDBJ databases">
        <title>Mucor velutinosus strain NIH1002 WGS.</title>
        <authorList>
            <person name="Subramanian P."/>
            <person name="Mullikin J.C."/>
            <person name="Segre J.A."/>
            <person name="Zelazny A.M."/>
        </authorList>
    </citation>
    <scope>NUCLEOTIDE SEQUENCE [LARGE SCALE GENOMIC DNA]</scope>
    <source>
        <strain evidence="10 11">NIH1002</strain>
    </source>
</reference>
<accession>A0AAN7DPU9</accession>
<comment type="subcellular location">
    <subcellularLocation>
        <location evidence="1">Nucleus</location>
    </subcellularLocation>
</comment>
<dbReference type="GO" id="GO:0000785">
    <property type="term" value="C:chromatin"/>
    <property type="evidence" value="ECO:0007669"/>
    <property type="project" value="TreeGrafter"/>
</dbReference>
<evidence type="ECO:0000256" key="8">
    <source>
        <dbReference type="SAM" id="MobiDB-lite"/>
    </source>
</evidence>
<evidence type="ECO:0000259" key="9">
    <source>
        <dbReference type="PROSITE" id="PS50157"/>
    </source>
</evidence>
<feature type="region of interest" description="Disordered" evidence="8">
    <location>
        <begin position="66"/>
        <end position="99"/>
    </location>
</feature>
<keyword evidence="5" id="KW-0862">Zinc</keyword>
<dbReference type="PROSITE" id="PS00028">
    <property type="entry name" value="ZINC_FINGER_C2H2_1"/>
    <property type="match status" value="2"/>
</dbReference>
<dbReference type="SUPFAM" id="SSF57667">
    <property type="entry name" value="beta-beta-alpha zinc fingers"/>
    <property type="match status" value="1"/>
</dbReference>
<feature type="domain" description="C2H2-type" evidence="9">
    <location>
        <begin position="139"/>
        <end position="165"/>
    </location>
</feature>
<keyword evidence="3" id="KW-0677">Repeat</keyword>
<dbReference type="Gene3D" id="3.30.160.60">
    <property type="entry name" value="Classic Zinc Finger"/>
    <property type="match status" value="2"/>
</dbReference>
<feature type="compositionally biased region" description="Polar residues" evidence="8">
    <location>
        <begin position="87"/>
        <end position="99"/>
    </location>
</feature>
<keyword evidence="4 7" id="KW-0863">Zinc-finger</keyword>
<dbReference type="GO" id="GO:0008270">
    <property type="term" value="F:zinc ion binding"/>
    <property type="evidence" value="ECO:0007669"/>
    <property type="project" value="UniProtKB-KW"/>
</dbReference>
<dbReference type="PANTHER" id="PTHR14003:SF19">
    <property type="entry name" value="YY2 TRANSCRIPTION FACTOR"/>
    <property type="match status" value="1"/>
</dbReference>
<comment type="caution">
    <text evidence="10">The sequence shown here is derived from an EMBL/GenBank/DDBJ whole genome shotgun (WGS) entry which is preliminary data.</text>
</comment>
<name>A0AAN7DPU9_9FUNG</name>
<dbReference type="GeneID" id="89953885"/>
<dbReference type="RefSeq" id="XP_064686621.1">
    <property type="nucleotide sequence ID" value="XM_064829419.1"/>
</dbReference>
<keyword evidence="11" id="KW-1185">Reference proteome</keyword>
<dbReference type="Pfam" id="PF00096">
    <property type="entry name" value="zf-C2H2"/>
    <property type="match status" value="2"/>
</dbReference>
<evidence type="ECO:0000256" key="5">
    <source>
        <dbReference type="ARBA" id="ARBA00022833"/>
    </source>
</evidence>
<evidence type="ECO:0000256" key="3">
    <source>
        <dbReference type="ARBA" id="ARBA00022737"/>
    </source>
</evidence>
<evidence type="ECO:0000256" key="1">
    <source>
        <dbReference type="ARBA" id="ARBA00004123"/>
    </source>
</evidence>
<evidence type="ECO:0000256" key="4">
    <source>
        <dbReference type="ARBA" id="ARBA00022771"/>
    </source>
</evidence>
<dbReference type="GO" id="GO:0000981">
    <property type="term" value="F:DNA-binding transcription factor activity, RNA polymerase II-specific"/>
    <property type="evidence" value="ECO:0007669"/>
    <property type="project" value="TreeGrafter"/>
</dbReference>
<dbReference type="PANTHER" id="PTHR14003">
    <property type="entry name" value="TRANSCRIPTIONAL REPRESSOR PROTEIN YY"/>
    <property type="match status" value="1"/>
</dbReference>
<evidence type="ECO:0000256" key="7">
    <source>
        <dbReference type="PROSITE-ProRule" id="PRU00042"/>
    </source>
</evidence>
<evidence type="ECO:0000313" key="10">
    <source>
        <dbReference type="EMBL" id="KAK4519955.1"/>
    </source>
</evidence>
<organism evidence="10 11">
    <name type="scientific">Mucor velutinosus</name>
    <dbReference type="NCBI Taxonomy" id="708070"/>
    <lineage>
        <taxon>Eukaryota</taxon>
        <taxon>Fungi</taxon>
        <taxon>Fungi incertae sedis</taxon>
        <taxon>Mucoromycota</taxon>
        <taxon>Mucoromycotina</taxon>
        <taxon>Mucoromycetes</taxon>
        <taxon>Mucorales</taxon>
        <taxon>Mucorineae</taxon>
        <taxon>Mucoraceae</taxon>
        <taxon>Mucor</taxon>
    </lineage>
</organism>